<dbReference type="CDD" id="cd23623">
    <property type="entry name" value="TFP_LU_ECD_CD177_rpt1"/>
    <property type="match status" value="1"/>
</dbReference>
<dbReference type="InterPro" id="IPR051899">
    <property type="entry name" value="Fert-Immune_med_protein"/>
</dbReference>
<evidence type="ECO:0000256" key="4">
    <source>
        <dbReference type="ARBA" id="ARBA00023136"/>
    </source>
</evidence>
<dbReference type="PANTHER" id="PTHR16529">
    <property type="entry name" value="CD177 ANTIGEN"/>
    <property type="match status" value="1"/>
</dbReference>
<evidence type="ECO:0000256" key="2">
    <source>
        <dbReference type="ARBA" id="ARBA00022475"/>
    </source>
</evidence>
<dbReference type="InterPro" id="IPR045860">
    <property type="entry name" value="Snake_toxin-like_sf"/>
</dbReference>
<dbReference type="CDD" id="cd23624">
    <property type="entry name" value="TFP_LU_ECD_CD177_rpt3"/>
    <property type="match status" value="1"/>
</dbReference>
<dbReference type="RefSeq" id="XP_014650712.1">
    <property type="nucleotide sequence ID" value="XM_014795226.1"/>
</dbReference>
<comment type="subcellular location">
    <subcellularLocation>
        <location evidence="1">Cell membrane</location>
    </subcellularLocation>
</comment>
<dbReference type="CDD" id="cd23637">
    <property type="entry name" value="TFP_LU_ECD_CD177_rpt4"/>
    <property type="match status" value="1"/>
</dbReference>
<evidence type="ECO:0000313" key="9">
    <source>
        <dbReference type="RefSeq" id="XP_014650712.1"/>
    </source>
</evidence>
<keyword evidence="8" id="KW-1185">Reference proteome</keyword>
<dbReference type="CDD" id="cd23636">
    <property type="entry name" value="TFP_LU_ECD_CD177_rpt2"/>
    <property type="match status" value="1"/>
</dbReference>
<evidence type="ECO:0000256" key="6">
    <source>
        <dbReference type="SAM" id="SignalP"/>
    </source>
</evidence>
<evidence type="ECO:0000256" key="5">
    <source>
        <dbReference type="ARBA" id="ARBA00023180"/>
    </source>
</evidence>
<dbReference type="PANTHER" id="PTHR16529:SF8">
    <property type="entry name" value="CD177 ANTIGEN"/>
    <property type="match status" value="1"/>
</dbReference>
<feature type="domain" description="UPAR/Ly6" evidence="7">
    <location>
        <begin position="322"/>
        <end position="393"/>
    </location>
</feature>
<dbReference type="GeneID" id="101400295"/>
<feature type="domain" description="UPAR/Ly6" evidence="7">
    <location>
        <begin position="131"/>
        <end position="207"/>
    </location>
</feature>
<name>A0ABM1DFY1_CERSS</name>
<evidence type="ECO:0000259" key="7">
    <source>
        <dbReference type="Pfam" id="PF00021"/>
    </source>
</evidence>
<sequence length="446" mass="47415">MSPALLLILQGITLLLPRVQALTCQSGRGQAVKNVSEMPLQWTVTNQQACEDGWGCQDTLILTVNGPQVHLVLSKGCTPEEDQEVLVTQHRAGPGISIVSYTHVCRESDLCNNISNTFPLWDLPPTTVPGSLRCPVCLSTEGCLSATELPCPEGSMHCYNGILLIRGEDVSTNLRVQGCTSQAGCNLLNDTQKIGALTVSENCDPKALLTCQRGVMLRIQQNSAQTPIEWTASGHQTCDAGEMCQETLLLVDVGSRSLTVGSKGCSKMSTQDSPTVTVYTGPPGMLVASYAHFCSSSGCNRANSSSVLLDALPRPAAPVLGNMQCPVCVELFGFCPQNSEIVTCPRGTTHCYRGSIDLSGGGFSSSVNLQGCMVKPSKYLLNHAHNIGVFSVIENSGYENENQPPLQDRAARTSYVALVAGMGLSLALWCGVPSLLTPLPLILSPC</sequence>
<feature type="chain" id="PRO_5045547923" evidence="6">
    <location>
        <begin position="22"/>
        <end position="446"/>
    </location>
</feature>
<accession>A0ABM1DFY1</accession>
<keyword evidence="5" id="KW-0325">Glycoprotein</keyword>
<protein>
    <submittedName>
        <fullName evidence="9">CD177 antigen-like</fullName>
    </submittedName>
</protein>
<organism evidence="8 9">
    <name type="scientific">Ceratotherium simum simum</name>
    <name type="common">Southern white rhinoceros</name>
    <dbReference type="NCBI Taxonomy" id="73337"/>
    <lineage>
        <taxon>Eukaryota</taxon>
        <taxon>Metazoa</taxon>
        <taxon>Chordata</taxon>
        <taxon>Craniata</taxon>
        <taxon>Vertebrata</taxon>
        <taxon>Euteleostomi</taxon>
        <taxon>Mammalia</taxon>
        <taxon>Eutheria</taxon>
        <taxon>Laurasiatheria</taxon>
        <taxon>Perissodactyla</taxon>
        <taxon>Rhinocerotidae</taxon>
        <taxon>Ceratotherium</taxon>
    </lineage>
</organism>
<keyword evidence="2" id="KW-1003">Cell membrane</keyword>
<proteinExistence type="predicted"/>
<evidence type="ECO:0000256" key="3">
    <source>
        <dbReference type="ARBA" id="ARBA00022729"/>
    </source>
</evidence>
<feature type="signal peptide" evidence="6">
    <location>
        <begin position="1"/>
        <end position="21"/>
    </location>
</feature>
<reference evidence="9" key="1">
    <citation type="submission" date="2025-08" db="UniProtKB">
        <authorList>
            <consortium name="RefSeq"/>
        </authorList>
    </citation>
    <scope>IDENTIFICATION</scope>
</reference>
<gene>
    <name evidence="9" type="primary">LOC101400295</name>
</gene>
<dbReference type="Pfam" id="PF00021">
    <property type="entry name" value="UPAR_LY6"/>
    <property type="match status" value="4"/>
</dbReference>
<dbReference type="SUPFAM" id="SSF57302">
    <property type="entry name" value="Snake toxin-like"/>
    <property type="match status" value="1"/>
</dbReference>
<dbReference type="InterPro" id="IPR016054">
    <property type="entry name" value="LY6_UPA_recep-like"/>
</dbReference>
<feature type="domain" description="UPAR/Ly6" evidence="7">
    <location>
        <begin position="234"/>
        <end position="301"/>
    </location>
</feature>
<evidence type="ECO:0000256" key="1">
    <source>
        <dbReference type="ARBA" id="ARBA00004236"/>
    </source>
</evidence>
<evidence type="ECO:0000313" key="8">
    <source>
        <dbReference type="Proteomes" id="UP000694910"/>
    </source>
</evidence>
<keyword evidence="4" id="KW-0472">Membrane</keyword>
<dbReference type="Proteomes" id="UP000694910">
    <property type="component" value="Unplaced"/>
</dbReference>
<feature type="domain" description="UPAR/Ly6" evidence="7">
    <location>
        <begin position="54"/>
        <end position="113"/>
    </location>
</feature>
<keyword evidence="3 6" id="KW-0732">Signal</keyword>